<dbReference type="Proteomes" id="UP000051999">
    <property type="component" value="Unassembled WGS sequence"/>
</dbReference>
<evidence type="ECO:0000259" key="4">
    <source>
        <dbReference type="PROSITE" id="PS50893"/>
    </source>
</evidence>
<dbReference type="InterPro" id="IPR003439">
    <property type="entry name" value="ABC_transporter-like_ATP-bd"/>
</dbReference>
<organism evidence="5 6">
    <name type="scientific">Furfurilactobacillus rossiae DSM 15814</name>
    <dbReference type="NCBI Taxonomy" id="1114972"/>
    <lineage>
        <taxon>Bacteria</taxon>
        <taxon>Bacillati</taxon>
        <taxon>Bacillota</taxon>
        <taxon>Bacilli</taxon>
        <taxon>Lactobacillales</taxon>
        <taxon>Lactobacillaceae</taxon>
        <taxon>Furfurilactobacillus</taxon>
    </lineage>
</organism>
<sequence>MFVIQAQNIAITRHQQQLFNIEQLVINPGDRIGLIGANGAGKTTLIDILTGALTPDAGTIDRQTTPVVVHQLHDISTQSGGEQVKNAILTALRQQPEWLILDEPSANLDETNQQWLIDQLNRFKGTLLLISHDRTLLNAVTTTTWSLADHTLTMFAGNYDAFTANETAQRNNQAAAFRNYQQQKHKLEVAAIKRTERAAKTTKPNPHNHSRNELQDMKSSLRRNQGKMTKAARVMKDHAEHLTPVAKPTEQPSVTLRAEQFATLGRHTPINIQHLALKAGKRTLANDVNFVLHTGDRVAITGPNQVGKTTLLRAVLANQNQAISVNPAVKFGYFAQNMSRLDLTATIWQNVTEHTRQDNAIVRTILAEFGFKATALDIPAQNLSGGQRVKVSLVKVLLSDANVLILDEPTNYLDLPTLTALEQFLTTYPGTVLFVSHDETFVTHVATRVLKLSNHGLVDPNQVATKRITAAQRQAADEALLAQFRNL</sequence>
<dbReference type="STRING" id="1114972.FD35_GL002461"/>
<reference evidence="5 6" key="1">
    <citation type="journal article" date="2015" name="Genome Announc.">
        <title>Expanding the biotechnology potential of lactobacilli through comparative genomics of 213 strains and associated genera.</title>
        <authorList>
            <person name="Sun Z."/>
            <person name="Harris H.M."/>
            <person name="McCann A."/>
            <person name="Guo C."/>
            <person name="Argimon S."/>
            <person name="Zhang W."/>
            <person name="Yang X."/>
            <person name="Jeffery I.B."/>
            <person name="Cooney J.C."/>
            <person name="Kagawa T.F."/>
            <person name="Liu W."/>
            <person name="Song Y."/>
            <person name="Salvetti E."/>
            <person name="Wrobel A."/>
            <person name="Rasinkangas P."/>
            <person name="Parkhill J."/>
            <person name="Rea M.C."/>
            <person name="O'Sullivan O."/>
            <person name="Ritari J."/>
            <person name="Douillard F.P."/>
            <person name="Paul Ross R."/>
            <person name="Yang R."/>
            <person name="Briner A.E."/>
            <person name="Felis G.E."/>
            <person name="de Vos W.M."/>
            <person name="Barrangou R."/>
            <person name="Klaenhammer T.R."/>
            <person name="Caufield P.W."/>
            <person name="Cui Y."/>
            <person name="Zhang H."/>
            <person name="O'Toole P.W."/>
        </authorList>
    </citation>
    <scope>NUCLEOTIDE SEQUENCE [LARGE SCALE GENOMIC DNA]</scope>
    <source>
        <strain evidence="5 6">DSM 15814</strain>
    </source>
</reference>
<evidence type="ECO:0000256" key="2">
    <source>
        <dbReference type="ARBA" id="ARBA00022840"/>
    </source>
</evidence>
<dbReference type="PATRIC" id="fig|1114972.6.peg.2524"/>
<dbReference type="SUPFAM" id="SSF52540">
    <property type="entry name" value="P-loop containing nucleoside triphosphate hydrolases"/>
    <property type="match status" value="2"/>
</dbReference>
<dbReference type="PROSITE" id="PS00211">
    <property type="entry name" value="ABC_TRANSPORTER_1"/>
    <property type="match status" value="1"/>
</dbReference>
<dbReference type="InterPro" id="IPR003593">
    <property type="entry name" value="AAA+_ATPase"/>
</dbReference>
<dbReference type="PANTHER" id="PTHR42855">
    <property type="entry name" value="ABC TRANSPORTER ATP-BINDING SUBUNIT"/>
    <property type="match status" value="1"/>
</dbReference>
<dbReference type="GO" id="GO:0005524">
    <property type="term" value="F:ATP binding"/>
    <property type="evidence" value="ECO:0007669"/>
    <property type="project" value="UniProtKB-KW"/>
</dbReference>
<dbReference type="RefSeq" id="WP_017260521.1">
    <property type="nucleotide sequence ID" value="NZ_AUAW01000007.1"/>
</dbReference>
<feature type="region of interest" description="Disordered" evidence="3">
    <location>
        <begin position="197"/>
        <end position="223"/>
    </location>
</feature>
<dbReference type="NCBIfam" id="NF000355">
    <property type="entry name" value="ribo_prot_ABC_F"/>
    <property type="match status" value="1"/>
</dbReference>
<evidence type="ECO:0000313" key="5">
    <source>
        <dbReference type="EMBL" id="KRL55008.1"/>
    </source>
</evidence>
<keyword evidence="1" id="KW-0547">Nucleotide-binding</keyword>
<protein>
    <submittedName>
        <fullName evidence="5">ABC transporter ATPase</fullName>
    </submittedName>
</protein>
<dbReference type="GO" id="GO:0016887">
    <property type="term" value="F:ATP hydrolysis activity"/>
    <property type="evidence" value="ECO:0007669"/>
    <property type="project" value="InterPro"/>
</dbReference>
<dbReference type="InterPro" id="IPR017871">
    <property type="entry name" value="ABC_transporter-like_CS"/>
</dbReference>
<accession>A0A0R1RD70</accession>
<dbReference type="eggNOG" id="COG0488">
    <property type="taxonomic scope" value="Bacteria"/>
</dbReference>
<keyword evidence="2" id="KW-0067">ATP-binding</keyword>
<dbReference type="PROSITE" id="PS50893">
    <property type="entry name" value="ABC_TRANSPORTER_2"/>
    <property type="match status" value="2"/>
</dbReference>
<dbReference type="Pfam" id="PF00005">
    <property type="entry name" value="ABC_tran"/>
    <property type="match status" value="2"/>
</dbReference>
<evidence type="ECO:0000256" key="1">
    <source>
        <dbReference type="ARBA" id="ARBA00022741"/>
    </source>
</evidence>
<dbReference type="CDD" id="cd03221">
    <property type="entry name" value="ABCF_EF-3"/>
    <property type="match status" value="2"/>
</dbReference>
<dbReference type="InterPro" id="IPR027417">
    <property type="entry name" value="P-loop_NTPase"/>
</dbReference>
<keyword evidence="6" id="KW-1185">Reference proteome</keyword>
<dbReference type="SMART" id="SM00382">
    <property type="entry name" value="AAA"/>
    <property type="match status" value="2"/>
</dbReference>
<dbReference type="PANTHER" id="PTHR42855:SF2">
    <property type="entry name" value="DRUG RESISTANCE ABC TRANSPORTER,ATP-BINDING PROTEIN"/>
    <property type="match status" value="1"/>
</dbReference>
<comment type="caution">
    <text evidence="5">The sequence shown here is derived from an EMBL/GenBank/DDBJ whole genome shotgun (WGS) entry which is preliminary data.</text>
</comment>
<feature type="domain" description="ABC transporter" evidence="4">
    <location>
        <begin position="4"/>
        <end position="181"/>
    </location>
</feature>
<dbReference type="InterPro" id="IPR051309">
    <property type="entry name" value="ABCF_ATPase"/>
</dbReference>
<gene>
    <name evidence="5" type="ORF">FD35_GL002461</name>
</gene>
<feature type="domain" description="ABC transporter" evidence="4">
    <location>
        <begin position="270"/>
        <end position="479"/>
    </location>
</feature>
<dbReference type="AlphaFoldDB" id="A0A0R1RD70"/>
<name>A0A0R1RD70_9LACO</name>
<dbReference type="Gene3D" id="3.40.50.300">
    <property type="entry name" value="P-loop containing nucleotide triphosphate hydrolases"/>
    <property type="match status" value="3"/>
</dbReference>
<evidence type="ECO:0000256" key="3">
    <source>
        <dbReference type="SAM" id="MobiDB-lite"/>
    </source>
</evidence>
<proteinExistence type="predicted"/>
<dbReference type="EMBL" id="AZFF01000007">
    <property type="protein sequence ID" value="KRL55008.1"/>
    <property type="molecule type" value="Genomic_DNA"/>
</dbReference>
<dbReference type="OrthoDB" id="9760950at2"/>
<evidence type="ECO:0000313" key="6">
    <source>
        <dbReference type="Proteomes" id="UP000051999"/>
    </source>
</evidence>